<feature type="domain" description="EF-hand" evidence="3">
    <location>
        <begin position="159"/>
        <end position="187"/>
    </location>
</feature>
<feature type="domain" description="EF-hand" evidence="3">
    <location>
        <begin position="84"/>
        <end position="113"/>
    </location>
</feature>
<protein>
    <submittedName>
        <fullName evidence="4">CALML3 protein</fullName>
    </submittedName>
</protein>
<reference evidence="4" key="1">
    <citation type="submission" date="2022-01" db="EMBL/GenBank/DDBJ databases">
        <authorList>
            <person name="Braso-Vives M."/>
        </authorList>
    </citation>
    <scope>NUCLEOTIDE SEQUENCE</scope>
</reference>
<proteinExistence type="predicted"/>
<dbReference type="SUPFAM" id="SSF47473">
    <property type="entry name" value="EF-hand"/>
    <property type="match status" value="1"/>
</dbReference>
<evidence type="ECO:0000259" key="3">
    <source>
        <dbReference type="SMART" id="SM00054"/>
    </source>
</evidence>
<dbReference type="AlphaFoldDB" id="A0A8K0E9T8"/>
<keyword evidence="2" id="KW-0106">Calcium</keyword>
<dbReference type="InterPro" id="IPR050230">
    <property type="entry name" value="CALM/Myosin/TropC-like"/>
</dbReference>
<dbReference type="SMART" id="SM00054">
    <property type="entry name" value="EFh"/>
    <property type="match status" value="4"/>
</dbReference>
<dbReference type="PANTHER" id="PTHR23048">
    <property type="entry name" value="MYOSIN LIGHT CHAIN 1, 3"/>
    <property type="match status" value="1"/>
</dbReference>
<dbReference type="Gene3D" id="1.10.238.10">
    <property type="entry name" value="EF-hand"/>
    <property type="match status" value="2"/>
</dbReference>
<dbReference type="Pfam" id="PF13499">
    <property type="entry name" value="EF-hand_7"/>
    <property type="match status" value="2"/>
</dbReference>
<name>A0A8K0E9T8_BRALA</name>
<dbReference type="InterPro" id="IPR018247">
    <property type="entry name" value="EF_Hand_1_Ca_BS"/>
</dbReference>
<evidence type="ECO:0000256" key="1">
    <source>
        <dbReference type="ARBA" id="ARBA00022737"/>
    </source>
</evidence>
<evidence type="ECO:0000256" key="2">
    <source>
        <dbReference type="ARBA" id="ARBA00022837"/>
    </source>
</evidence>
<dbReference type="InterPro" id="IPR002048">
    <property type="entry name" value="EF_hand_dom"/>
</dbReference>
<sequence>MPNVVEPQIIISRLRHNARLTLQGPCHHLPWYSLLNEWHKIQPAKDNMAEAAFNKHDVNKDGKMSSAELKAALEELNVKPSGALLQAILVQYDKAPQNGVLELNEFKNLVADMQAIQTAKREEVLDTFTTFDKDKSGFIEPGELKEVLKSLNMGNDDATVQAMMAIADTDKDGKVSITEFANIIGHGE</sequence>
<gene>
    <name evidence="4" type="primary">CALML3</name>
    <name evidence="4" type="ORF">BLAG_LOCUS7360</name>
</gene>
<dbReference type="FunFam" id="1.10.238.10:FF:000001">
    <property type="entry name" value="Calmodulin 1"/>
    <property type="match status" value="1"/>
</dbReference>
<evidence type="ECO:0000313" key="4">
    <source>
        <dbReference type="EMBL" id="CAH1244816.1"/>
    </source>
</evidence>
<dbReference type="CDD" id="cd00051">
    <property type="entry name" value="EFh"/>
    <property type="match status" value="1"/>
</dbReference>
<dbReference type="PANTHER" id="PTHR23048:SF0">
    <property type="entry name" value="CALMODULIN LIKE 3"/>
    <property type="match status" value="1"/>
</dbReference>
<dbReference type="InterPro" id="IPR011992">
    <property type="entry name" value="EF-hand-dom_pair"/>
</dbReference>
<feature type="domain" description="EF-hand" evidence="3">
    <location>
        <begin position="48"/>
        <end position="76"/>
    </location>
</feature>
<feature type="domain" description="EF-hand" evidence="3">
    <location>
        <begin position="123"/>
        <end position="151"/>
    </location>
</feature>
<accession>A0A8K0E9T8</accession>
<evidence type="ECO:0000313" key="5">
    <source>
        <dbReference type="Proteomes" id="UP000838412"/>
    </source>
</evidence>
<dbReference type="PROSITE" id="PS00018">
    <property type="entry name" value="EF_HAND_1"/>
    <property type="match status" value="3"/>
</dbReference>
<keyword evidence="1" id="KW-0677">Repeat</keyword>
<dbReference type="Proteomes" id="UP000838412">
    <property type="component" value="Chromosome 14"/>
</dbReference>
<organism evidence="4 5">
    <name type="scientific">Branchiostoma lanceolatum</name>
    <name type="common">Common lancelet</name>
    <name type="synonym">Amphioxus lanceolatum</name>
    <dbReference type="NCBI Taxonomy" id="7740"/>
    <lineage>
        <taxon>Eukaryota</taxon>
        <taxon>Metazoa</taxon>
        <taxon>Chordata</taxon>
        <taxon>Cephalochordata</taxon>
        <taxon>Leptocardii</taxon>
        <taxon>Amphioxiformes</taxon>
        <taxon>Branchiostomatidae</taxon>
        <taxon>Branchiostoma</taxon>
    </lineage>
</organism>
<dbReference type="OrthoDB" id="26525at2759"/>
<dbReference type="EMBL" id="OV696699">
    <property type="protein sequence ID" value="CAH1244816.1"/>
    <property type="molecule type" value="Genomic_DNA"/>
</dbReference>
<dbReference type="GO" id="GO:0016460">
    <property type="term" value="C:myosin II complex"/>
    <property type="evidence" value="ECO:0007669"/>
    <property type="project" value="TreeGrafter"/>
</dbReference>
<keyword evidence="5" id="KW-1185">Reference proteome</keyword>
<dbReference type="GO" id="GO:0005509">
    <property type="term" value="F:calcium ion binding"/>
    <property type="evidence" value="ECO:0007669"/>
    <property type="project" value="InterPro"/>
</dbReference>